<evidence type="ECO:0000313" key="2">
    <source>
        <dbReference type="Proteomes" id="UP001057452"/>
    </source>
</evidence>
<dbReference type="Proteomes" id="UP001057452">
    <property type="component" value="Chromosome 7"/>
</dbReference>
<name>A0ACB9XBI1_CHAAC</name>
<protein>
    <submittedName>
        <fullName evidence="1">Uncharacterized protein</fullName>
    </submittedName>
</protein>
<comment type="caution">
    <text evidence="1">The sequence shown here is derived from an EMBL/GenBank/DDBJ whole genome shotgun (WGS) entry which is preliminary data.</text>
</comment>
<gene>
    <name evidence="1" type="ORF">KUCAC02_012205</name>
</gene>
<reference evidence="1" key="1">
    <citation type="submission" date="2022-05" db="EMBL/GenBank/DDBJ databases">
        <title>Chromosome-level genome of Chaenocephalus aceratus.</title>
        <authorList>
            <person name="Park H."/>
        </authorList>
    </citation>
    <scope>NUCLEOTIDE SEQUENCE</scope>
    <source>
        <strain evidence="1">KU_202001</strain>
    </source>
</reference>
<organism evidence="1 2">
    <name type="scientific">Chaenocephalus aceratus</name>
    <name type="common">Blackfin icefish</name>
    <name type="synonym">Chaenichthys aceratus</name>
    <dbReference type="NCBI Taxonomy" id="36190"/>
    <lineage>
        <taxon>Eukaryota</taxon>
        <taxon>Metazoa</taxon>
        <taxon>Chordata</taxon>
        <taxon>Craniata</taxon>
        <taxon>Vertebrata</taxon>
        <taxon>Euteleostomi</taxon>
        <taxon>Actinopterygii</taxon>
        <taxon>Neopterygii</taxon>
        <taxon>Teleostei</taxon>
        <taxon>Neoteleostei</taxon>
        <taxon>Acanthomorphata</taxon>
        <taxon>Eupercaria</taxon>
        <taxon>Perciformes</taxon>
        <taxon>Notothenioidei</taxon>
        <taxon>Channichthyidae</taxon>
        <taxon>Chaenocephalus</taxon>
    </lineage>
</organism>
<evidence type="ECO:0000313" key="1">
    <source>
        <dbReference type="EMBL" id="KAI4823627.1"/>
    </source>
</evidence>
<dbReference type="EMBL" id="CM043791">
    <property type="protein sequence ID" value="KAI4823627.1"/>
    <property type="molecule type" value="Genomic_DNA"/>
</dbReference>
<proteinExistence type="predicted"/>
<keyword evidence="2" id="KW-1185">Reference proteome</keyword>
<accession>A0ACB9XBI1</accession>
<sequence>MDEGTLEAAISAYGAQLQQVDTALSAGLDPSQQSDLLQLKEDLSQLIELTESSLVSVKRVSFWPAWRTSMDFRRTPQRQQLAQTEHTAA</sequence>